<evidence type="ECO:0000256" key="3">
    <source>
        <dbReference type="ARBA" id="ARBA00022968"/>
    </source>
</evidence>
<comment type="caution">
    <text evidence="8">The sequence shown here is derived from an EMBL/GenBank/DDBJ whole genome shotgun (WGS) entry which is preliminary data.</text>
</comment>
<dbReference type="Gene3D" id="3.40.30.10">
    <property type="entry name" value="Glutaredoxin"/>
    <property type="match status" value="1"/>
</dbReference>
<proteinExistence type="predicted"/>
<gene>
    <name evidence="8" type="primary">ccmG</name>
    <name evidence="8" type="ORF">GCM10010140_47530</name>
</gene>
<comment type="subcellular location">
    <subcellularLocation>
        <location evidence="1">Cell envelope</location>
    </subcellularLocation>
</comment>
<dbReference type="InterPro" id="IPR050553">
    <property type="entry name" value="Thioredoxin_ResA/DsbE_sf"/>
</dbReference>
<evidence type="ECO:0000256" key="6">
    <source>
        <dbReference type="SAM" id="Phobius"/>
    </source>
</evidence>
<keyword evidence="5" id="KW-0676">Redox-active center</keyword>
<keyword evidence="6" id="KW-1133">Transmembrane helix</keyword>
<dbReference type="Pfam" id="PF08534">
    <property type="entry name" value="Redoxin"/>
    <property type="match status" value="1"/>
</dbReference>
<keyword evidence="6" id="KW-0472">Membrane</keyword>
<keyword evidence="2" id="KW-0201">Cytochrome c-type biogenesis</keyword>
<dbReference type="RefSeq" id="WP_189248657.1">
    <property type="nucleotide sequence ID" value="NZ_BMQJ01000012.1"/>
</dbReference>
<accession>A0ABQ2R772</accession>
<evidence type="ECO:0000313" key="8">
    <source>
        <dbReference type="EMBL" id="GGQ11812.1"/>
    </source>
</evidence>
<dbReference type="SUPFAM" id="SSF52833">
    <property type="entry name" value="Thioredoxin-like"/>
    <property type="match status" value="1"/>
</dbReference>
<dbReference type="PANTHER" id="PTHR42852:SF6">
    <property type="entry name" value="THIOL:DISULFIDE INTERCHANGE PROTEIN DSBE"/>
    <property type="match status" value="1"/>
</dbReference>
<feature type="domain" description="Thioredoxin" evidence="7">
    <location>
        <begin position="54"/>
        <end position="200"/>
    </location>
</feature>
<evidence type="ECO:0000256" key="2">
    <source>
        <dbReference type="ARBA" id="ARBA00022748"/>
    </source>
</evidence>
<dbReference type="PROSITE" id="PS51352">
    <property type="entry name" value="THIOREDOXIN_2"/>
    <property type="match status" value="1"/>
</dbReference>
<dbReference type="InterPro" id="IPR013766">
    <property type="entry name" value="Thioredoxin_domain"/>
</dbReference>
<dbReference type="InterPro" id="IPR036249">
    <property type="entry name" value="Thioredoxin-like_sf"/>
</dbReference>
<dbReference type="InterPro" id="IPR017937">
    <property type="entry name" value="Thioredoxin_CS"/>
</dbReference>
<name>A0ABQ2R772_9ACTN</name>
<keyword evidence="6" id="KW-0812">Transmembrane</keyword>
<keyword evidence="9" id="KW-1185">Reference proteome</keyword>
<dbReference type="InterPro" id="IPR013740">
    <property type="entry name" value="Redoxin"/>
</dbReference>
<organism evidence="8 9">
    <name type="scientific">Streptosporangium pseudovulgare</name>
    <dbReference type="NCBI Taxonomy" id="35765"/>
    <lineage>
        <taxon>Bacteria</taxon>
        <taxon>Bacillati</taxon>
        <taxon>Actinomycetota</taxon>
        <taxon>Actinomycetes</taxon>
        <taxon>Streptosporangiales</taxon>
        <taxon>Streptosporangiaceae</taxon>
        <taxon>Streptosporangium</taxon>
    </lineage>
</organism>
<keyword evidence="4" id="KW-1015">Disulfide bond</keyword>
<evidence type="ECO:0000256" key="4">
    <source>
        <dbReference type="ARBA" id="ARBA00023157"/>
    </source>
</evidence>
<sequence>MDPAGPVDTVDPPAPAGPSRRWRYPALLLVAAAVMALSAILARGLARGPVEPAVPADRPAPKLSGTTLDGARFTLGELRGHVVLVNVWASWCESCREEFPLVVETARRLGPRGLRIVGVDTRDTREAARLFLRESGVTGVTGVNVPVQLFDPDGRLALELGVLGVPETFLVGRDGRIADRVLGPVTQRWIDRAVLPRLTP</sequence>
<keyword evidence="3" id="KW-0735">Signal-anchor</keyword>
<protein>
    <submittedName>
        <fullName evidence="8">Cytochrome C-type biogenesis protein</fullName>
    </submittedName>
</protein>
<evidence type="ECO:0000256" key="1">
    <source>
        <dbReference type="ARBA" id="ARBA00004196"/>
    </source>
</evidence>
<reference evidence="9" key="1">
    <citation type="journal article" date="2019" name="Int. J. Syst. Evol. Microbiol.">
        <title>The Global Catalogue of Microorganisms (GCM) 10K type strain sequencing project: providing services to taxonomists for standard genome sequencing and annotation.</title>
        <authorList>
            <consortium name="The Broad Institute Genomics Platform"/>
            <consortium name="The Broad Institute Genome Sequencing Center for Infectious Disease"/>
            <person name="Wu L."/>
            <person name="Ma J."/>
        </authorList>
    </citation>
    <scope>NUCLEOTIDE SEQUENCE [LARGE SCALE GENOMIC DNA]</scope>
    <source>
        <strain evidence="9">JCM 3115</strain>
    </source>
</reference>
<dbReference type="Proteomes" id="UP000611554">
    <property type="component" value="Unassembled WGS sequence"/>
</dbReference>
<evidence type="ECO:0000256" key="5">
    <source>
        <dbReference type="ARBA" id="ARBA00023284"/>
    </source>
</evidence>
<dbReference type="EMBL" id="BMQJ01000012">
    <property type="protein sequence ID" value="GGQ11812.1"/>
    <property type="molecule type" value="Genomic_DNA"/>
</dbReference>
<evidence type="ECO:0000313" key="9">
    <source>
        <dbReference type="Proteomes" id="UP000611554"/>
    </source>
</evidence>
<dbReference type="PROSITE" id="PS00194">
    <property type="entry name" value="THIOREDOXIN_1"/>
    <property type="match status" value="1"/>
</dbReference>
<evidence type="ECO:0000259" key="7">
    <source>
        <dbReference type="PROSITE" id="PS51352"/>
    </source>
</evidence>
<feature type="transmembrane region" description="Helical" evidence="6">
    <location>
        <begin position="22"/>
        <end position="42"/>
    </location>
</feature>
<dbReference type="PANTHER" id="PTHR42852">
    <property type="entry name" value="THIOL:DISULFIDE INTERCHANGE PROTEIN DSBE"/>
    <property type="match status" value="1"/>
</dbReference>